<feature type="domain" description="Aminoglycoside phosphotransferase" evidence="1">
    <location>
        <begin position="36"/>
        <end position="271"/>
    </location>
</feature>
<evidence type="ECO:0000313" key="2">
    <source>
        <dbReference type="EMBL" id="QEG42032.1"/>
    </source>
</evidence>
<protein>
    <submittedName>
        <fullName evidence="2">Phosphotransferase enzyme family protein</fullName>
    </submittedName>
</protein>
<dbReference type="InterPro" id="IPR002575">
    <property type="entry name" value="Aminoglycoside_PTrfase"/>
</dbReference>
<gene>
    <name evidence="2" type="ORF">UC8_40610</name>
</gene>
<reference evidence="2 3" key="1">
    <citation type="submission" date="2019-08" db="EMBL/GenBank/DDBJ databases">
        <title>Deep-cultivation of Planctomycetes and their phenomic and genomic characterization uncovers novel biology.</title>
        <authorList>
            <person name="Wiegand S."/>
            <person name="Jogler M."/>
            <person name="Boedeker C."/>
            <person name="Pinto D."/>
            <person name="Vollmers J."/>
            <person name="Rivas-Marin E."/>
            <person name="Kohn T."/>
            <person name="Peeters S.H."/>
            <person name="Heuer A."/>
            <person name="Rast P."/>
            <person name="Oberbeckmann S."/>
            <person name="Bunk B."/>
            <person name="Jeske O."/>
            <person name="Meyerdierks A."/>
            <person name="Storesund J.E."/>
            <person name="Kallscheuer N."/>
            <person name="Luecker S."/>
            <person name="Lage O.M."/>
            <person name="Pohl T."/>
            <person name="Merkel B.J."/>
            <person name="Hornburger P."/>
            <person name="Mueller R.-W."/>
            <person name="Bruemmer F."/>
            <person name="Labrenz M."/>
            <person name="Spormann A.M."/>
            <person name="Op den Camp H."/>
            <person name="Overmann J."/>
            <person name="Amann R."/>
            <person name="Jetten M.S.M."/>
            <person name="Mascher T."/>
            <person name="Medema M.H."/>
            <person name="Devos D.P."/>
            <person name="Kaster A.-K."/>
            <person name="Ovreas L."/>
            <person name="Rohde M."/>
            <person name="Galperin M.Y."/>
            <person name="Jogler C."/>
        </authorList>
    </citation>
    <scope>NUCLEOTIDE SEQUENCE [LARGE SCALE GENOMIC DNA]</scope>
    <source>
        <strain evidence="2 3">UC8</strain>
    </source>
</reference>
<sequence>MGLATRTNSATKISPMTNSLLPAAIVEAWDLADVRVRKLEGGFSGAAIYHCRHRDGSETALRCWPSGTAAERVAEVQRVVGEARRRGCGLVPQIIETRTHTTLVTLADRHWEHSQWMPGEPCSPSDDPQHLESAVRLAAAAVGQFHAAVRQLGTRSDLSAAVVQRCERLAAAEQWLQQPPLATDGARWPAWLIRVDGVLRAAWPRHQHRLQAGLAAARSQRTNVQYVLRDCHHAHILFDAPGTTVSGLIDFDALRVDTPATDLARLVHSFAALSRPQPGIIGGPSEDPPIQSGRTLSSWRRWVEDDLWGAAVAGIREHCSFTDQQCELARLIADSTTLLSLVNWATWASSNPPHRANTLPGAEAVRNRVEQLSRFAINYLT</sequence>
<dbReference type="Proteomes" id="UP000325286">
    <property type="component" value="Chromosome"/>
</dbReference>
<organism evidence="2 3">
    <name type="scientific">Roseimaritima ulvae</name>
    <dbReference type="NCBI Taxonomy" id="980254"/>
    <lineage>
        <taxon>Bacteria</taxon>
        <taxon>Pseudomonadati</taxon>
        <taxon>Planctomycetota</taxon>
        <taxon>Planctomycetia</taxon>
        <taxon>Pirellulales</taxon>
        <taxon>Pirellulaceae</taxon>
        <taxon>Roseimaritima</taxon>
    </lineage>
</organism>
<dbReference type="Gene3D" id="3.90.1200.10">
    <property type="match status" value="1"/>
</dbReference>
<name>A0A5B9QVP6_9BACT</name>
<evidence type="ECO:0000313" key="3">
    <source>
        <dbReference type="Proteomes" id="UP000325286"/>
    </source>
</evidence>
<dbReference type="Pfam" id="PF01636">
    <property type="entry name" value="APH"/>
    <property type="match status" value="1"/>
</dbReference>
<dbReference type="GO" id="GO:0016740">
    <property type="term" value="F:transferase activity"/>
    <property type="evidence" value="ECO:0007669"/>
    <property type="project" value="UniProtKB-KW"/>
</dbReference>
<dbReference type="OrthoDB" id="283096at2"/>
<dbReference type="KEGG" id="rul:UC8_40610"/>
<evidence type="ECO:0000259" key="1">
    <source>
        <dbReference type="Pfam" id="PF01636"/>
    </source>
</evidence>
<keyword evidence="2" id="KW-0808">Transferase</keyword>
<proteinExistence type="predicted"/>
<dbReference type="InterPro" id="IPR011009">
    <property type="entry name" value="Kinase-like_dom_sf"/>
</dbReference>
<accession>A0A5B9QVP6</accession>
<dbReference type="SUPFAM" id="SSF56112">
    <property type="entry name" value="Protein kinase-like (PK-like)"/>
    <property type="match status" value="1"/>
</dbReference>
<keyword evidence="3" id="KW-1185">Reference proteome</keyword>
<dbReference type="EMBL" id="CP042914">
    <property type="protein sequence ID" value="QEG42032.1"/>
    <property type="molecule type" value="Genomic_DNA"/>
</dbReference>
<dbReference type="AlphaFoldDB" id="A0A5B9QVP6"/>